<name>A0A0D1YB06_9EURO</name>
<keyword evidence="4" id="KW-0539">Nucleus</keyword>
<feature type="compositionally biased region" description="Basic and acidic residues" evidence="5">
    <location>
        <begin position="183"/>
        <end position="198"/>
    </location>
</feature>
<comment type="similarity">
    <text evidence="2">Belongs to the SLX9 family.</text>
</comment>
<dbReference type="HOGENOM" id="CLU_090035_0_0_1"/>
<evidence type="ECO:0000256" key="2">
    <source>
        <dbReference type="ARBA" id="ARBA00011022"/>
    </source>
</evidence>
<comment type="subcellular location">
    <subcellularLocation>
        <location evidence="1">Nucleus</location>
        <location evidence="1">Nucleolus</location>
    </subcellularLocation>
</comment>
<dbReference type="AlphaFoldDB" id="A0A0D1YB06"/>
<evidence type="ECO:0000256" key="5">
    <source>
        <dbReference type="SAM" id="MobiDB-lite"/>
    </source>
</evidence>
<dbReference type="EMBL" id="KN846954">
    <property type="protein sequence ID" value="KIV77974.1"/>
    <property type="molecule type" value="Genomic_DNA"/>
</dbReference>
<sequence>MPLCLTWFRELVIDKHFEIPEEKVVHSNNATSRGQLGAQRLLTVMAPPSRTAKPPKSILKKSSTSTTPQESLFPASKKDKRRIKHEQLLNKVTKSFSKKPRRRRPDKKLVATLDSLADALPTGDDDHDTTAPGPAGQRAQDQVNIINRTSMKSKPGALKRREKLDKGERDRFAKNMAQLAAPRKVDGVDKENKGDGKSVTRAVPSTTERWAALRGFISQTLETKPELRSTTT</sequence>
<dbReference type="Pfam" id="PF15341">
    <property type="entry name" value="SLX9"/>
    <property type="match status" value="1"/>
</dbReference>
<feature type="compositionally biased region" description="Low complexity" evidence="5">
    <location>
        <begin position="54"/>
        <end position="68"/>
    </location>
</feature>
<feature type="region of interest" description="Disordered" evidence="5">
    <location>
        <begin position="183"/>
        <end position="205"/>
    </location>
</feature>
<dbReference type="Proteomes" id="UP000053599">
    <property type="component" value="Unassembled WGS sequence"/>
</dbReference>
<evidence type="ECO:0000256" key="4">
    <source>
        <dbReference type="ARBA" id="ARBA00023242"/>
    </source>
</evidence>
<gene>
    <name evidence="6" type="ORF">PV11_09746</name>
</gene>
<dbReference type="GO" id="GO:0030686">
    <property type="term" value="C:90S preribosome"/>
    <property type="evidence" value="ECO:0007669"/>
    <property type="project" value="InterPro"/>
</dbReference>
<feature type="region of interest" description="Disordered" evidence="5">
    <location>
        <begin position="48"/>
        <end position="81"/>
    </location>
</feature>
<evidence type="ECO:0000256" key="3">
    <source>
        <dbReference type="ARBA" id="ARBA00021321"/>
    </source>
</evidence>
<evidence type="ECO:0000313" key="6">
    <source>
        <dbReference type="EMBL" id="KIV77974.1"/>
    </source>
</evidence>
<evidence type="ECO:0000313" key="7">
    <source>
        <dbReference type="Proteomes" id="UP000053599"/>
    </source>
</evidence>
<reference evidence="6 7" key="1">
    <citation type="submission" date="2015-01" db="EMBL/GenBank/DDBJ databases">
        <title>The Genome Sequence of Exophiala sideris CBS121828.</title>
        <authorList>
            <consortium name="The Broad Institute Genomics Platform"/>
            <person name="Cuomo C."/>
            <person name="de Hoog S."/>
            <person name="Gorbushina A."/>
            <person name="Stielow B."/>
            <person name="Teixiera M."/>
            <person name="Abouelleil A."/>
            <person name="Chapman S.B."/>
            <person name="Priest M."/>
            <person name="Young S.K."/>
            <person name="Wortman J."/>
            <person name="Nusbaum C."/>
            <person name="Birren B."/>
        </authorList>
    </citation>
    <scope>NUCLEOTIDE SEQUENCE [LARGE SCALE GENOMIC DNA]</scope>
    <source>
        <strain evidence="6 7">CBS 121828</strain>
    </source>
</reference>
<dbReference type="OrthoDB" id="5429132at2759"/>
<proteinExistence type="inferred from homology"/>
<dbReference type="GO" id="GO:0005730">
    <property type="term" value="C:nucleolus"/>
    <property type="evidence" value="ECO:0007669"/>
    <property type="project" value="UniProtKB-SubCell"/>
</dbReference>
<feature type="region of interest" description="Disordered" evidence="5">
    <location>
        <begin position="117"/>
        <end position="140"/>
    </location>
</feature>
<accession>A0A0D1YB06</accession>
<protein>
    <recommendedName>
        <fullName evidence="3">Ribosome biogenesis protein SLX9</fullName>
    </recommendedName>
</protein>
<dbReference type="GO" id="GO:0030688">
    <property type="term" value="C:preribosome, small subunit precursor"/>
    <property type="evidence" value="ECO:0007669"/>
    <property type="project" value="InterPro"/>
</dbReference>
<organism evidence="6 7">
    <name type="scientific">Exophiala sideris</name>
    <dbReference type="NCBI Taxonomy" id="1016849"/>
    <lineage>
        <taxon>Eukaryota</taxon>
        <taxon>Fungi</taxon>
        <taxon>Dikarya</taxon>
        <taxon>Ascomycota</taxon>
        <taxon>Pezizomycotina</taxon>
        <taxon>Eurotiomycetes</taxon>
        <taxon>Chaetothyriomycetidae</taxon>
        <taxon>Chaetothyriales</taxon>
        <taxon>Herpotrichiellaceae</taxon>
        <taxon>Exophiala</taxon>
    </lineage>
</organism>
<dbReference type="InterPro" id="IPR028160">
    <property type="entry name" value="Slx9-like"/>
</dbReference>
<evidence type="ECO:0000256" key="1">
    <source>
        <dbReference type="ARBA" id="ARBA00004604"/>
    </source>
</evidence>
<dbReference type="GO" id="GO:0000462">
    <property type="term" value="P:maturation of SSU-rRNA from tricistronic rRNA transcript (SSU-rRNA, 5.8S rRNA, LSU-rRNA)"/>
    <property type="evidence" value="ECO:0007669"/>
    <property type="project" value="InterPro"/>
</dbReference>